<dbReference type="EMBL" id="BARS01025339">
    <property type="protein sequence ID" value="GAG03010.1"/>
    <property type="molecule type" value="Genomic_DNA"/>
</dbReference>
<comment type="caution">
    <text evidence="1">The sequence shown here is derived from an EMBL/GenBank/DDBJ whole genome shotgun (WGS) entry which is preliminary data.</text>
</comment>
<proteinExistence type="predicted"/>
<organism evidence="1">
    <name type="scientific">marine sediment metagenome</name>
    <dbReference type="NCBI Taxonomy" id="412755"/>
    <lineage>
        <taxon>unclassified sequences</taxon>
        <taxon>metagenomes</taxon>
        <taxon>ecological metagenomes</taxon>
    </lineage>
</organism>
<dbReference type="AlphaFoldDB" id="X0UBU0"/>
<accession>X0UBU0</accession>
<feature type="non-terminal residue" evidence="1">
    <location>
        <position position="1"/>
    </location>
</feature>
<name>X0UBU0_9ZZZZ</name>
<evidence type="ECO:0000313" key="1">
    <source>
        <dbReference type="EMBL" id="GAG03010.1"/>
    </source>
</evidence>
<sequence length="40" mass="4755">VSDYEFDYDNDAFYFSYSDPGFIGRKLYQYPNWNVNEAGS</sequence>
<reference evidence="1" key="1">
    <citation type="journal article" date="2014" name="Front. Microbiol.">
        <title>High frequency of phylogenetically diverse reductive dehalogenase-homologous genes in deep subseafloor sedimentary metagenomes.</title>
        <authorList>
            <person name="Kawai M."/>
            <person name="Futagami T."/>
            <person name="Toyoda A."/>
            <person name="Takaki Y."/>
            <person name="Nishi S."/>
            <person name="Hori S."/>
            <person name="Arai W."/>
            <person name="Tsubouchi T."/>
            <person name="Morono Y."/>
            <person name="Uchiyama I."/>
            <person name="Ito T."/>
            <person name="Fujiyama A."/>
            <person name="Inagaki F."/>
            <person name="Takami H."/>
        </authorList>
    </citation>
    <scope>NUCLEOTIDE SEQUENCE</scope>
    <source>
        <strain evidence="1">Expedition CK06-06</strain>
    </source>
</reference>
<protein>
    <submittedName>
        <fullName evidence="1">Uncharacterized protein</fullName>
    </submittedName>
</protein>
<gene>
    <name evidence="1" type="ORF">S01H1_40059</name>
</gene>